<feature type="transmembrane region" description="Helical" evidence="1">
    <location>
        <begin position="72"/>
        <end position="93"/>
    </location>
</feature>
<evidence type="ECO:0000256" key="1">
    <source>
        <dbReference type="SAM" id="Phobius"/>
    </source>
</evidence>
<gene>
    <name evidence="2" type="ordered locus">Nmlp_3819</name>
</gene>
<dbReference type="RefSeq" id="WP_015410658.1">
    <property type="nucleotide sequence ID" value="NC_020388.1"/>
</dbReference>
<protein>
    <submittedName>
        <fullName evidence="2">Uncharacterized protein</fullName>
    </submittedName>
</protein>
<feature type="transmembrane region" description="Helical" evidence="1">
    <location>
        <begin position="34"/>
        <end position="52"/>
    </location>
</feature>
<dbReference type="Proteomes" id="UP000011867">
    <property type="component" value="Chromosome"/>
</dbReference>
<evidence type="ECO:0000313" key="3">
    <source>
        <dbReference type="Proteomes" id="UP000011867"/>
    </source>
</evidence>
<dbReference type="KEGG" id="nmo:Nmlp_3819"/>
<keyword evidence="1" id="KW-0812">Transmembrane</keyword>
<dbReference type="eggNOG" id="arCOG15059">
    <property type="taxonomic scope" value="Archaea"/>
</dbReference>
<dbReference type="GeneID" id="14652093"/>
<dbReference type="EMBL" id="HF582854">
    <property type="protein sequence ID" value="CCQ37931.1"/>
    <property type="molecule type" value="Genomic_DNA"/>
</dbReference>
<reference evidence="2 3" key="1">
    <citation type="journal article" date="2013" name="Genome Announc.">
        <title>Genome of the haloarchaeon Natronomonas moolapensis, a neutrophilic member of a previously haloalkaliphilic genus.</title>
        <authorList>
            <person name="Dyall-Smith M.L."/>
            <person name="Pfeiffer F."/>
            <person name="Oberwinkler T."/>
            <person name="Klee K."/>
            <person name="Rampp M."/>
            <person name="Palm P."/>
            <person name="Gross K."/>
            <person name="Schuster S.C."/>
            <person name="Oesterhelt D."/>
        </authorList>
    </citation>
    <scope>NUCLEOTIDE SEQUENCE [LARGE SCALE GENOMIC DNA]</scope>
    <source>
        <strain evidence="3">DSM 18674 / JCM 14361 / 8.8.11</strain>
    </source>
</reference>
<keyword evidence="3" id="KW-1185">Reference proteome</keyword>
<name>M1XU05_NATM8</name>
<proteinExistence type="predicted"/>
<sequence length="94" mass="9435">MATKARLNAVVSRLFGLFLFVVAVGNGLVGTRAFAILFGVVGLVFVSLSGYVSSNPEEFGGDASVPDRAVRAVVLGGWAAIAAAAVVVVALAAV</sequence>
<feature type="transmembrane region" description="Helical" evidence="1">
    <location>
        <begin position="7"/>
        <end position="28"/>
    </location>
</feature>
<keyword evidence="1" id="KW-0472">Membrane</keyword>
<organism evidence="2 3">
    <name type="scientific">Natronomonas moolapensis (strain DSM 18674 / CECT 7526 / JCM 14361 / 8.8.11)</name>
    <dbReference type="NCBI Taxonomy" id="268739"/>
    <lineage>
        <taxon>Archaea</taxon>
        <taxon>Methanobacteriati</taxon>
        <taxon>Methanobacteriota</taxon>
        <taxon>Stenosarchaea group</taxon>
        <taxon>Halobacteria</taxon>
        <taxon>Halobacteriales</taxon>
        <taxon>Natronomonadaceae</taxon>
        <taxon>Natronomonas</taxon>
    </lineage>
</organism>
<dbReference type="AlphaFoldDB" id="M1XU05"/>
<evidence type="ECO:0000313" key="2">
    <source>
        <dbReference type="EMBL" id="CCQ37931.1"/>
    </source>
</evidence>
<dbReference type="HOGENOM" id="CLU_2379489_0_0_2"/>
<keyword evidence="1" id="KW-1133">Transmembrane helix</keyword>
<accession>M1XU05</accession>
<dbReference type="OrthoDB" id="385366at2157"/>